<reference evidence="2 3" key="1">
    <citation type="submission" date="2018-09" db="EMBL/GenBank/DDBJ databases">
        <title>Genome sequencing of strain BHWM-4.</title>
        <authorList>
            <person name="Heo J."/>
            <person name="Kim S.-J."/>
            <person name="Kwon S.-W."/>
        </authorList>
    </citation>
    <scope>NUCLEOTIDE SEQUENCE [LARGE SCALE GENOMIC DNA]</scope>
    <source>
        <strain evidence="2 3">BHWM-4</strain>
    </source>
</reference>
<dbReference type="EMBL" id="CP032626">
    <property type="protein sequence ID" value="AYF92788.1"/>
    <property type="molecule type" value="Genomic_DNA"/>
</dbReference>
<dbReference type="Pfam" id="PF01381">
    <property type="entry name" value="HTH_3"/>
    <property type="match status" value="1"/>
</dbReference>
<dbReference type="InterPro" id="IPR001387">
    <property type="entry name" value="Cro/C1-type_HTH"/>
</dbReference>
<gene>
    <name evidence="2" type="ORF">D7I45_04555</name>
</gene>
<accession>A0A387AT21</accession>
<dbReference type="AlphaFoldDB" id="A0A387AT21"/>
<dbReference type="RefSeq" id="WP_120784553.1">
    <property type="nucleotide sequence ID" value="NZ_CP032626.1"/>
</dbReference>
<evidence type="ECO:0000313" key="2">
    <source>
        <dbReference type="EMBL" id="AYF92788.1"/>
    </source>
</evidence>
<dbReference type="KEGG" id="abom:D7I45_04555"/>
<dbReference type="SUPFAM" id="SSF47413">
    <property type="entry name" value="lambda repressor-like DNA-binding domains"/>
    <property type="match status" value="1"/>
</dbReference>
<dbReference type="InterPro" id="IPR010982">
    <property type="entry name" value="Lambda_DNA-bd_dom_sf"/>
</dbReference>
<dbReference type="CDD" id="cd00093">
    <property type="entry name" value="HTH_XRE"/>
    <property type="match status" value="1"/>
</dbReference>
<name>A0A387AT21_9LACO</name>
<dbReference type="Proteomes" id="UP000272003">
    <property type="component" value="Chromosome"/>
</dbReference>
<keyword evidence="3" id="KW-1185">Reference proteome</keyword>
<sequence length="265" mass="31337">MLIDGIMIRNRRKELGFTQQQLARKAVCTQPVICQIENGEYNHKLNLVVIKNICSLLMLDIDKVVKSKKNIKLHQFKNITIEDMFLMDYDVRNILAEVEPFLETQRMKIRHNYISGIRHFLNDNSVEAINCLQPVLYFWNNKKEGEFEQLVTMALLSFSYFSIEKYILSTQYLSAFVEMAQYVDDSYLERSVMYNLYAGLIYICYENKLLDYAEYLHSLCYHITQKYIRLSYLKKIAKKSENKKIVDAVDKLHQPIDKSPDYGLF</sequence>
<dbReference type="GO" id="GO:0003677">
    <property type="term" value="F:DNA binding"/>
    <property type="evidence" value="ECO:0007669"/>
    <property type="project" value="InterPro"/>
</dbReference>
<dbReference type="InterPro" id="IPR011990">
    <property type="entry name" value="TPR-like_helical_dom_sf"/>
</dbReference>
<dbReference type="SMART" id="SM00530">
    <property type="entry name" value="HTH_XRE"/>
    <property type="match status" value="1"/>
</dbReference>
<proteinExistence type="predicted"/>
<evidence type="ECO:0000313" key="3">
    <source>
        <dbReference type="Proteomes" id="UP000272003"/>
    </source>
</evidence>
<evidence type="ECO:0000259" key="1">
    <source>
        <dbReference type="PROSITE" id="PS50943"/>
    </source>
</evidence>
<dbReference type="OrthoDB" id="2318328at2"/>
<protein>
    <submittedName>
        <fullName evidence="2">Helix-turn-helix domain-containing protein</fullName>
    </submittedName>
</protein>
<dbReference type="Gene3D" id="1.25.40.10">
    <property type="entry name" value="Tetratricopeptide repeat domain"/>
    <property type="match status" value="1"/>
</dbReference>
<dbReference type="PROSITE" id="PS50943">
    <property type="entry name" value="HTH_CROC1"/>
    <property type="match status" value="1"/>
</dbReference>
<feature type="domain" description="HTH cro/C1-type" evidence="1">
    <location>
        <begin position="8"/>
        <end position="64"/>
    </location>
</feature>
<organism evidence="2 3">
    <name type="scientific">Apilactobacillus bombintestini</name>
    <dbReference type="NCBI Taxonomy" id="2419772"/>
    <lineage>
        <taxon>Bacteria</taxon>
        <taxon>Bacillati</taxon>
        <taxon>Bacillota</taxon>
        <taxon>Bacilli</taxon>
        <taxon>Lactobacillales</taxon>
        <taxon>Lactobacillaceae</taxon>
        <taxon>Apilactobacillus</taxon>
    </lineage>
</organism>